<dbReference type="Pfam" id="PF04464">
    <property type="entry name" value="Glyphos_transf"/>
    <property type="match status" value="1"/>
</dbReference>
<evidence type="ECO:0000313" key="9">
    <source>
        <dbReference type="Proteomes" id="UP000823618"/>
    </source>
</evidence>
<keyword evidence="3" id="KW-1003">Cell membrane</keyword>
<dbReference type="InterPro" id="IPR043149">
    <property type="entry name" value="TagF_N"/>
</dbReference>
<comment type="subcellular location">
    <subcellularLocation>
        <location evidence="1">Cell membrane</location>
        <topology evidence="1">Peripheral membrane protein</topology>
    </subcellularLocation>
</comment>
<dbReference type="GO" id="GO:0047355">
    <property type="term" value="F:CDP-glycerol glycerophosphotransferase activity"/>
    <property type="evidence" value="ECO:0007669"/>
    <property type="project" value="InterPro"/>
</dbReference>
<keyword evidence="6" id="KW-0472">Membrane</keyword>
<evidence type="ECO:0000313" key="8">
    <source>
        <dbReference type="EMBL" id="MBO8463114.1"/>
    </source>
</evidence>
<dbReference type="InterPro" id="IPR051612">
    <property type="entry name" value="Teichoic_Acid_Biosynth"/>
</dbReference>
<dbReference type="SUPFAM" id="SSF53448">
    <property type="entry name" value="Nucleotide-diphospho-sugar transferases"/>
    <property type="match status" value="1"/>
</dbReference>
<dbReference type="Proteomes" id="UP000823618">
    <property type="component" value="Unassembled WGS sequence"/>
</dbReference>
<reference evidence="8" key="1">
    <citation type="submission" date="2020-10" db="EMBL/GenBank/DDBJ databases">
        <authorList>
            <person name="Gilroy R."/>
        </authorList>
    </citation>
    <scope>NUCLEOTIDE SEQUENCE</scope>
    <source>
        <strain evidence="8">E3-2379</strain>
    </source>
</reference>
<dbReference type="Gene3D" id="3.40.50.11820">
    <property type="match status" value="1"/>
</dbReference>
<name>A0A9D9N7H0_9FIRM</name>
<dbReference type="InterPro" id="IPR043148">
    <property type="entry name" value="TagF_C"/>
</dbReference>
<dbReference type="GO" id="GO:0005886">
    <property type="term" value="C:plasma membrane"/>
    <property type="evidence" value="ECO:0007669"/>
    <property type="project" value="UniProtKB-SubCell"/>
</dbReference>
<dbReference type="PANTHER" id="PTHR37316:SF3">
    <property type="entry name" value="TEICHOIC ACID GLYCEROL-PHOSPHATE TRANSFERASE"/>
    <property type="match status" value="1"/>
</dbReference>
<keyword evidence="4" id="KW-0808">Transferase</keyword>
<dbReference type="Gene3D" id="3.90.550.10">
    <property type="entry name" value="Spore Coat Polysaccharide Biosynthesis Protein SpsA, Chain A"/>
    <property type="match status" value="1"/>
</dbReference>
<dbReference type="Pfam" id="PF00535">
    <property type="entry name" value="Glycos_transf_2"/>
    <property type="match status" value="1"/>
</dbReference>
<dbReference type="InterPro" id="IPR029044">
    <property type="entry name" value="Nucleotide-diphossugar_trans"/>
</dbReference>
<proteinExistence type="inferred from homology"/>
<evidence type="ECO:0000256" key="1">
    <source>
        <dbReference type="ARBA" id="ARBA00004202"/>
    </source>
</evidence>
<gene>
    <name evidence="8" type="ORF">IAC13_04200</name>
</gene>
<evidence type="ECO:0000259" key="7">
    <source>
        <dbReference type="Pfam" id="PF00535"/>
    </source>
</evidence>
<dbReference type="AlphaFoldDB" id="A0A9D9N7H0"/>
<organism evidence="8 9">
    <name type="scientific">Candidatus Scybalomonas excrementavium</name>
    <dbReference type="NCBI Taxonomy" id="2840943"/>
    <lineage>
        <taxon>Bacteria</taxon>
        <taxon>Bacillati</taxon>
        <taxon>Bacillota</taxon>
        <taxon>Clostridia</taxon>
        <taxon>Lachnospirales</taxon>
        <taxon>Lachnospiraceae</taxon>
        <taxon>Lachnospiraceae incertae sedis</taxon>
        <taxon>Candidatus Scybalomonas</taxon>
    </lineage>
</organism>
<dbReference type="InterPro" id="IPR007554">
    <property type="entry name" value="Glycerophosphate_synth"/>
</dbReference>
<evidence type="ECO:0000256" key="3">
    <source>
        <dbReference type="ARBA" id="ARBA00022475"/>
    </source>
</evidence>
<dbReference type="Gene3D" id="3.40.50.12580">
    <property type="match status" value="1"/>
</dbReference>
<dbReference type="CDD" id="cd00761">
    <property type="entry name" value="Glyco_tranf_GTA_type"/>
    <property type="match status" value="1"/>
</dbReference>
<dbReference type="PANTHER" id="PTHR37316">
    <property type="entry name" value="TEICHOIC ACID GLYCEROL-PHOSPHATE PRIMASE"/>
    <property type="match status" value="1"/>
</dbReference>
<comment type="similarity">
    <text evidence="2">Belongs to the CDP-glycerol glycerophosphotransferase family.</text>
</comment>
<evidence type="ECO:0000256" key="2">
    <source>
        <dbReference type="ARBA" id="ARBA00010488"/>
    </source>
</evidence>
<accession>A0A9D9N7H0</accession>
<protein>
    <submittedName>
        <fullName evidence="8">CDP-glycerol glycerophosphotransferase family protein</fullName>
    </submittedName>
</protein>
<sequence length="976" mass="114854">MSEYKVSIIVPVYNVEAYLPECMESLVHQTLEDIEIIAVNDGSPDNSIDILNRYAKEYPNKVKVFTTENHGVSHARNYGLDRATGEYVLFVDSDDFLELTMCETLYNKAIQDNNDLVLCARNNVYENADGTITKKPAVVLPISQNFKLIDRKFELVKISPFPWDKMFKRSLLSGIYFPEGIRFEDLVVAFSVAAKANCIGKVELPLYNYRRTTQGGFLNSFSKATVDIITAFDLLFQIMKKENLFDTFYDELEYICTRHFFFRYPAFFNAASRGQLDLKLELLNKTQDFLDKEVPTWRENHYLKYSSTKAIKNKLALYTNRELFIQRVIEADKAPTTFKKVRKKFKSFTRKVKGKWRKFKRSKKKKQLIMKKLKFLKLFNLPAIYQYTKYYETCKVEDKTILFESKHGEDMAGNIFNMMLETKRPEYHGFKIYFVLTKAKREFYENQMKRYGIDHVEILELRTKEYLRALATAKYLVTDTSFPPYFIKRPEQVYLNTWHGTPLKAMGRIVPNREYGLGNVQRNFLIADHLLYQQEFSRDIFLGDYMIDKIYEGDIMLSGYPRNSSFFRPQRYEEIRKECDLEGKQVIVYMPTWRGLLHKKNNNAQVKQLYDYFAKLDHLLREDQIFFVKLHPYVKNGIDCSEFLHIKDFPSDYETYDFLNASDMLVTDYSSIMFDYAVSKKKIILFTYDRQEYLEGRGIYADLDEMDLPKVETVEELMDAINSETPFYPDFYNRFCPYDYADTAKNVCDTVFLSKKTDMKIETRTGASKPNVLIYAKALQNNYAGNHFIRVLNKQDLKARNYFFSFRAGAMKKNSSMLSTLDPEIGYFPLGKERDTLVSEKLSFKLYLQYGLFKGFYKRKLDAFTKRELLKNYGTTTFDTLILYSCVDRLMFEILRKAGNKKVYCFTNFNPKKYEKSKAYRKRINYFLEELKTFDKVWIPSSMDQLPAVAQLKQHTNVGVSTEDTLSVTSILKEVK</sequence>
<keyword evidence="5" id="KW-0777">Teichoic acid biosynthesis</keyword>
<evidence type="ECO:0000256" key="4">
    <source>
        <dbReference type="ARBA" id="ARBA00022679"/>
    </source>
</evidence>
<evidence type="ECO:0000256" key="6">
    <source>
        <dbReference type="ARBA" id="ARBA00023136"/>
    </source>
</evidence>
<comment type="caution">
    <text evidence="8">The sequence shown here is derived from an EMBL/GenBank/DDBJ whole genome shotgun (WGS) entry which is preliminary data.</text>
</comment>
<reference evidence="8" key="2">
    <citation type="journal article" date="2021" name="PeerJ">
        <title>Extensive microbial diversity within the chicken gut microbiome revealed by metagenomics and culture.</title>
        <authorList>
            <person name="Gilroy R."/>
            <person name="Ravi A."/>
            <person name="Getino M."/>
            <person name="Pursley I."/>
            <person name="Horton D.L."/>
            <person name="Alikhan N.F."/>
            <person name="Baker D."/>
            <person name="Gharbi K."/>
            <person name="Hall N."/>
            <person name="Watson M."/>
            <person name="Adriaenssens E.M."/>
            <person name="Foster-Nyarko E."/>
            <person name="Jarju S."/>
            <person name="Secka A."/>
            <person name="Antonio M."/>
            <person name="Oren A."/>
            <person name="Chaudhuri R.R."/>
            <person name="La Ragione R."/>
            <person name="Hildebrand F."/>
            <person name="Pallen M.J."/>
        </authorList>
    </citation>
    <scope>NUCLEOTIDE SEQUENCE</scope>
    <source>
        <strain evidence="8">E3-2379</strain>
    </source>
</reference>
<feature type="domain" description="Glycosyltransferase 2-like" evidence="7">
    <location>
        <begin position="7"/>
        <end position="139"/>
    </location>
</feature>
<dbReference type="SUPFAM" id="SSF53756">
    <property type="entry name" value="UDP-Glycosyltransferase/glycogen phosphorylase"/>
    <property type="match status" value="1"/>
</dbReference>
<evidence type="ECO:0000256" key="5">
    <source>
        <dbReference type="ARBA" id="ARBA00022944"/>
    </source>
</evidence>
<dbReference type="InterPro" id="IPR001173">
    <property type="entry name" value="Glyco_trans_2-like"/>
</dbReference>
<dbReference type="GO" id="GO:0019350">
    <property type="term" value="P:teichoic acid biosynthetic process"/>
    <property type="evidence" value="ECO:0007669"/>
    <property type="project" value="UniProtKB-KW"/>
</dbReference>
<dbReference type="EMBL" id="JADIML010000120">
    <property type="protein sequence ID" value="MBO8463114.1"/>
    <property type="molecule type" value="Genomic_DNA"/>
</dbReference>